<evidence type="ECO:0000313" key="1">
    <source>
        <dbReference type="EMBL" id="MDH1506945.1"/>
    </source>
</evidence>
<dbReference type="AlphaFoldDB" id="A0AA42RCX7"/>
<evidence type="ECO:0000313" key="3">
    <source>
        <dbReference type="Proteomes" id="UP001161704"/>
    </source>
</evidence>
<gene>
    <name evidence="1" type="ORF">N5I20_17995</name>
    <name evidence="2" type="ORF">SJS77_06425</name>
</gene>
<dbReference type="Proteomes" id="UP001161704">
    <property type="component" value="Unassembled WGS sequence"/>
</dbReference>
<dbReference type="EMBL" id="JAOCIZ010000088">
    <property type="protein sequence ID" value="MDH1506945.1"/>
    <property type="molecule type" value="Genomic_DNA"/>
</dbReference>
<sequence length="46" mass="5191">MAGMPRRRGELQREEERDLMVQGKPLGIADLDIHVVAHPIDINNAK</sequence>
<comment type="caution">
    <text evidence="1">The sequence shown here is derived from an EMBL/GenBank/DDBJ whole genome shotgun (WGS) entry which is preliminary data.</text>
</comment>
<protein>
    <submittedName>
        <fullName evidence="1">Uncharacterized protein</fullName>
    </submittedName>
</protein>
<accession>A0AA42RCX7</accession>
<name>A0AA42RCX7_AERCA</name>
<dbReference type="EMBL" id="JAWZVU010000038">
    <property type="protein sequence ID" value="MDX7720114.1"/>
    <property type="molecule type" value="Genomic_DNA"/>
</dbReference>
<reference evidence="2" key="2">
    <citation type="submission" date="2023-11" db="EMBL/GenBank/DDBJ databases">
        <title>WGS of Aeromonas in Northern Israel.</title>
        <authorList>
            <person name="Hershko Y."/>
        </authorList>
    </citation>
    <scope>NUCLEOTIDE SEQUENCE</scope>
    <source>
        <strain evidence="2">77416</strain>
    </source>
</reference>
<evidence type="ECO:0000313" key="2">
    <source>
        <dbReference type="EMBL" id="MDX7720114.1"/>
    </source>
</evidence>
<reference evidence="1" key="1">
    <citation type="submission" date="2022-09" db="EMBL/GenBank/DDBJ databases">
        <title>Intensive care unit water sources are persistently colonized with multi-drug resistant bacteria and are the site of extensive horizontal gene transfer of antibiotic resistance genes.</title>
        <authorList>
            <person name="Diorio-Toth L."/>
        </authorList>
    </citation>
    <scope>NUCLEOTIDE SEQUENCE</scope>
    <source>
        <strain evidence="1">GD03710</strain>
    </source>
</reference>
<organism evidence="1 3">
    <name type="scientific">Aeromonas caviae</name>
    <name type="common">Aeromonas punctata</name>
    <dbReference type="NCBI Taxonomy" id="648"/>
    <lineage>
        <taxon>Bacteria</taxon>
        <taxon>Pseudomonadati</taxon>
        <taxon>Pseudomonadota</taxon>
        <taxon>Gammaproteobacteria</taxon>
        <taxon>Aeromonadales</taxon>
        <taxon>Aeromonadaceae</taxon>
        <taxon>Aeromonas</taxon>
    </lineage>
</organism>
<dbReference type="Proteomes" id="UP001277183">
    <property type="component" value="Unassembled WGS sequence"/>
</dbReference>
<proteinExistence type="predicted"/>